<dbReference type="PROSITE" id="PS51257">
    <property type="entry name" value="PROKAR_LIPOPROTEIN"/>
    <property type="match status" value="1"/>
</dbReference>
<proteinExistence type="predicted"/>
<name>A0A3S0IAY4_9PROT</name>
<dbReference type="Proteomes" id="UP000277007">
    <property type="component" value="Unassembled WGS sequence"/>
</dbReference>
<reference evidence="1 2" key="1">
    <citation type="submission" date="2018-12" db="EMBL/GenBank/DDBJ databases">
        <authorList>
            <person name="Yang Y."/>
        </authorList>
    </citation>
    <scope>NUCLEOTIDE SEQUENCE [LARGE SCALE GENOMIC DNA]</scope>
    <source>
        <strain evidence="1 2">L-25-5w-1</strain>
    </source>
</reference>
<organism evidence="1 2">
    <name type="scientific">Azospirillum griseum</name>
    <dbReference type="NCBI Taxonomy" id="2496639"/>
    <lineage>
        <taxon>Bacteria</taxon>
        <taxon>Pseudomonadati</taxon>
        <taxon>Pseudomonadota</taxon>
        <taxon>Alphaproteobacteria</taxon>
        <taxon>Rhodospirillales</taxon>
        <taxon>Azospirillaceae</taxon>
        <taxon>Azospirillum</taxon>
    </lineage>
</organism>
<dbReference type="EMBL" id="RXMA01000088">
    <property type="protein sequence ID" value="RTR11057.1"/>
    <property type="molecule type" value="Genomic_DNA"/>
</dbReference>
<evidence type="ECO:0000313" key="1">
    <source>
        <dbReference type="EMBL" id="RTR11057.1"/>
    </source>
</evidence>
<accession>A0A3S0IAY4</accession>
<evidence type="ECO:0000313" key="2">
    <source>
        <dbReference type="Proteomes" id="UP000277007"/>
    </source>
</evidence>
<sequence length="78" mass="8684">MNKAIITIAAAVSISACAPQTYGDKDANGITLYKYTHQTPIETMLIAERHCQSFGKRAEYLKSTYIVTADYYACVEKK</sequence>
<protein>
    <recommendedName>
        <fullName evidence="3">Lipoprotein</fullName>
    </recommendedName>
</protein>
<evidence type="ECO:0008006" key="3">
    <source>
        <dbReference type="Google" id="ProtNLM"/>
    </source>
</evidence>
<dbReference type="AlphaFoldDB" id="A0A3S0IAY4"/>
<gene>
    <name evidence="1" type="ORF">EJ903_26230</name>
</gene>
<comment type="caution">
    <text evidence="1">The sequence shown here is derived from an EMBL/GenBank/DDBJ whole genome shotgun (WGS) entry which is preliminary data.</text>
</comment>
<dbReference type="RefSeq" id="WP_126620806.1">
    <property type="nucleotide sequence ID" value="NZ_JBHUCY010000080.1"/>
</dbReference>
<keyword evidence="2" id="KW-1185">Reference proteome</keyword>